<feature type="compositionally biased region" description="Basic residues" evidence="6">
    <location>
        <begin position="201"/>
        <end position="212"/>
    </location>
</feature>
<dbReference type="GO" id="GO:0003677">
    <property type="term" value="F:DNA binding"/>
    <property type="evidence" value="ECO:0007669"/>
    <property type="project" value="UniProtKB-KW"/>
</dbReference>
<feature type="region of interest" description="Disordered" evidence="6">
    <location>
        <begin position="200"/>
        <end position="229"/>
    </location>
</feature>
<evidence type="ECO:0000256" key="2">
    <source>
        <dbReference type="ARBA" id="ARBA00023015"/>
    </source>
</evidence>
<keyword evidence="5" id="KW-0539">Nucleus</keyword>
<gene>
    <name evidence="8" type="ORF">ASTO00021_LOCUS18611</name>
</gene>
<reference evidence="8" key="1">
    <citation type="submission" date="2021-01" db="EMBL/GenBank/DDBJ databases">
        <authorList>
            <person name="Corre E."/>
            <person name="Pelletier E."/>
            <person name="Niang G."/>
            <person name="Scheremetjew M."/>
            <person name="Finn R."/>
            <person name="Kale V."/>
            <person name="Holt S."/>
            <person name="Cochrane G."/>
            <person name="Meng A."/>
            <person name="Brown T."/>
            <person name="Cohen L."/>
        </authorList>
    </citation>
    <scope>NUCLEOTIDE SEQUENCE</scope>
    <source>
        <strain evidence="8">GSBS06</strain>
    </source>
</reference>
<dbReference type="Gene3D" id="3.30.730.10">
    <property type="entry name" value="AP2/ERF domain"/>
    <property type="match status" value="1"/>
</dbReference>
<protein>
    <recommendedName>
        <fullName evidence="7">AP2/ERF domain-containing protein</fullName>
    </recommendedName>
</protein>
<keyword evidence="4" id="KW-0804">Transcription</keyword>
<dbReference type="PROSITE" id="PS51032">
    <property type="entry name" value="AP2_ERF"/>
    <property type="match status" value="1"/>
</dbReference>
<feature type="compositionally biased region" description="Polar residues" evidence="6">
    <location>
        <begin position="309"/>
        <end position="321"/>
    </location>
</feature>
<dbReference type="AlphaFoldDB" id="A0A7S3PRZ0"/>
<evidence type="ECO:0000259" key="7">
    <source>
        <dbReference type="PROSITE" id="PS51032"/>
    </source>
</evidence>
<keyword evidence="2" id="KW-0805">Transcription regulation</keyword>
<proteinExistence type="predicted"/>
<dbReference type="GO" id="GO:0005634">
    <property type="term" value="C:nucleus"/>
    <property type="evidence" value="ECO:0007669"/>
    <property type="project" value="UniProtKB-SubCell"/>
</dbReference>
<evidence type="ECO:0000256" key="1">
    <source>
        <dbReference type="ARBA" id="ARBA00004123"/>
    </source>
</evidence>
<dbReference type="InterPro" id="IPR036955">
    <property type="entry name" value="AP2/ERF_dom_sf"/>
</dbReference>
<name>A0A7S3PRZ0_9STRA</name>
<feature type="compositionally biased region" description="Low complexity" evidence="6">
    <location>
        <begin position="220"/>
        <end position="229"/>
    </location>
</feature>
<evidence type="ECO:0000256" key="3">
    <source>
        <dbReference type="ARBA" id="ARBA00023125"/>
    </source>
</evidence>
<dbReference type="InterPro" id="IPR016177">
    <property type="entry name" value="DNA-bd_dom_sf"/>
</dbReference>
<feature type="region of interest" description="Disordered" evidence="6">
    <location>
        <begin position="277"/>
        <end position="330"/>
    </location>
</feature>
<dbReference type="SUPFAM" id="SSF54171">
    <property type="entry name" value="DNA-binding domain"/>
    <property type="match status" value="1"/>
</dbReference>
<accession>A0A7S3PRZ0</accession>
<organism evidence="8">
    <name type="scientific">Aplanochytrium stocchinoi</name>
    <dbReference type="NCBI Taxonomy" id="215587"/>
    <lineage>
        <taxon>Eukaryota</taxon>
        <taxon>Sar</taxon>
        <taxon>Stramenopiles</taxon>
        <taxon>Bigyra</taxon>
        <taxon>Labyrinthulomycetes</taxon>
        <taxon>Thraustochytrida</taxon>
        <taxon>Thraustochytriidae</taxon>
        <taxon>Aplanochytrium</taxon>
    </lineage>
</organism>
<evidence type="ECO:0000256" key="4">
    <source>
        <dbReference type="ARBA" id="ARBA00023163"/>
    </source>
</evidence>
<keyword evidence="3" id="KW-0238">DNA-binding</keyword>
<dbReference type="InterPro" id="IPR001471">
    <property type="entry name" value="AP2/ERF_dom"/>
</dbReference>
<dbReference type="GO" id="GO:0003700">
    <property type="term" value="F:DNA-binding transcription factor activity"/>
    <property type="evidence" value="ECO:0007669"/>
    <property type="project" value="InterPro"/>
</dbReference>
<evidence type="ECO:0000313" key="8">
    <source>
        <dbReference type="EMBL" id="CAE0448645.1"/>
    </source>
</evidence>
<feature type="domain" description="AP2/ERF" evidence="7">
    <location>
        <begin position="229"/>
        <end position="283"/>
    </location>
</feature>
<comment type="subcellular location">
    <subcellularLocation>
        <location evidence="1">Nucleus</location>
    </subcellularLocation>
</comment>
<sequence>MHFSQVIPSGGHSVAPASTNLTFPANFGQSVELTKKTATAPQNCSSDMDLLNKVNKNTHGLLPETLAQLTAIRNLQLQQLNSMGTAGTQNLYTNGLSFNSHANQMNLMPQTSSMPNLLGAANPFFPNVILAPHHLMNLVAQSQNAEKRKHFEYVGTDHLMANAQNMKKTKLYNPLLSLCESTNLLHNKTLDHGILNAQIMKKAKKKKSKKSKSKGEKSTSSKPVVHSSSYKGVHWNKACKAWRAQISVRGKTEHLGNFDSEIEAAREYDRRARELGRGGLNFDGVDSLQGSTTDATTKRRRDKKKSDKVGSTNQQTIQSENEGPLPENLD</sequence>
<evidence type="ECO:0000256" key="6">
    <source>
        <dbReference type="SAM" id="MobiDB-lite"/>
    </source>
</evidence>
<evidence type="ECO:0000256" key="5">
    <source>
        <dbReference type="ARBA" id="ARBA00023242"/>
    </source>
</evidence>
<dbReference type="EMBL" id="HBIN01025436">
    <property type="protein sequence ID" value="CAE0448645.1"/>
    <property type="molecule type" value="Transcribed_RNA"/>
</dbReference>